<feature type="transmembrane region" description="Helical" evidence="1">
    <location>
        <begin position="81"/>
        <end position="103"/>
    </location>
</feature>
<sequence>MTRHSALKLLIFYCISFLISQLPLYPVTLSLQSRMSLQIFTFLLGPIYLILISHLLIAILPVPLRTALNFLDLIGPRKHRGLVTGGCLLGLEIMTLLVCIIVLAPLPAIISQVFILTITGTCLVIVLSALMQSFQTAYHQDKDDFQKKQNLRKKAALASHQLVLETDPKRRQAYLRLPKYLTLLFCPAIFLICTLILYMTRDIKSLPAIQWLRLPVTYLAGLALFALLPLSMYWLNCQGTSLVQRIYIDHDQLYYYGYSGSMEERRESTYQLVSLQSFRVYQRAIYIRGSFRIQTQDRYGLDITIKKKALWIPRTFPVEQEESLLQFLNSINQKKTSVEQ</sequence>
<name>A0A9D1KZ97_9FIRM</name>
<reference evidence="2" key="2">
    <citation type="journal article" date="2021" name="PeerJ">
        <title>Extensive microbial diversity within the chicken gut microbiome revealed by metagenomics and culture.</title>
        <authorList>
            <person name="Gilroy R."/>
            <person name="Ravi A."/>
            <person name="Getino M."/>
            <person name="Pursley I."/>
            <person name="Horton D.L."/>
            <person name="Alikhan N.F."/>
            <person name="Baker D."/>
            <person name="Gharbi K."/>
            <person name="Hall N."/>
            <person name="Watson M."/>
            <person name="Adriaenssens E.M."/>
            <person name="Foster-Nyarko E."/>
            <person name="Jarju S."/>
            <person name="Secka A."/>
            <person name="Antonio M."/>
            <person name="Oren A."/>
            <person name="Chaudhuri R.R."/>
            <person name="La Ragione R."/>
            <person name="Hildebrand F."/>
            <person name="Pallen M.J."/>
        </authorList>
    </citation>
    <scope>NUCLEOTIDE SEQUENCE</scope>
    <source>
        <strain evidence="2">CHK195-11698</strain>
    </source>
</reference>
<keyword evidence="1" id="KW-0812">Transmembrane</keyword>
<feature type="transmembrane region" description="Helical" evidence="1">
    <location>
        <begin position="211"/>
        <end position="235"/>
    </location>
</feature>
<protein>
    <submittedName>
        <fullName evidence="2">Uncharacterized protein</fullName>
    </submittedName>
</protein>
<evidence type="ECO:0000313" key="2">
    <source>
        <dbReference type="EMBL" id="HIU12504.1"/>
    </source>
</evidence>
<gene>
    <name evidence="2" type="ORF">IAD15_00290</name>
</gene>
<organism evidence="2 3">
    <name type="scientific">Candidatus Fimiplasma intestinipullorum</name>
    <dbReference type="NCBI Taxonomy" id="2840825"/>
    <lineage>
        <taxon>Bacteria</taxon>
        <taxon>Bacillati</taxon>
        <taxon>Bacillota</taxon>
        <taxon>Clostridia</taxon>
        <taxon>Eubacteriales</taxon>
        <taxon>Candidatus Fimiplasma</taxon>
    </lineage>
</organism>
<evidence type="ECO:0000256" key="1">
    <source>
        <dbReference type="SAM" id="Phobius"/>
    </source>
</evidence>
<feature type="transmembrane region" description="Helical" evidence="1">
    <location>
        <begin position="109"/>
        <end position="130"/>
    </location>
</feature>
<feature type="transmembrane region" description="Helical" evidence="1">
    <location>
        <begin position="37"/>
        <end position="60"/>
    </location>
</feature>
<dbReference type="EMBL" id="DVMJ01000002">
    <property type="protein sequence ID" value="HIU12504.1"/>
    <property type="molecule type" value="Genomic_DNA"/>
</dbReference>
<keyword evidence="1" id="KW-0472">Membrane</keyword>
<feature type="transmembrane region" description="Helical" evidence="1">
    <location>
        <begin position="7"/>
        <end position="25"/>
    </location>
</feature>
<proteinExistence type="predicted"/>
<evidence type="ECO:0000313" key="3">
    <source>
        <dbReference type="Proteomes" id="UP000824175"/>
    </source>
</evidence>
<dbReference type="AlphaFoldDB" id="A0A9D1KZ97"/>
<accession>A0A9D1KZ97</accession>
<keyword evidence="1" id="KW-1133">Transmembrane helix</keyword>
<feature type="transmembrane region" description="Helical" evidence="1">
    <location>
        <begin position="180"/>
        <end position="199"/>
    </location>
</feature>
<comment type="caution">
    <text evidence="2">The sequence shown here is derived from an EMBL/GenBank/DDBJ whole genome shotgun (WGS) entry which is preliminary data.</text>
</comment>
<reference evidence="2" key="1">
    <citation type="submission" date="2020-10" db="EMBL/GenBank/DDBJ databases">
        <authorList>
            <person name="Gilroy R."/>
        </authorList>
    </citation>
    <scope>NUCLEOTIDE SEQUENCE</scope>
    <source>
        <strain evidence="2">CHK195-11698</strain>
    </source>
</reference>
<dbReference type="Proteomes" id="UP000824175">
    <property type="component" value="Unassembled WGS sequence"/>
</dbReference>